<evidence type="ECO:0000256" key="2">
    <source>
        <dbReference type="SAM" id="MobiDB-lite"/>
    </source>
</evidence>
<dbReference type="eggNOG" id="KOG3077">
    <property type="taxonomic scope" value="Eukaryota"/>
</dbReference>
<dbReference type="STRING" id="3218.A9TUR1"/>
<dbReference type="GO" id="GO:0097602">
    <property type="term" value="F:cullin family protein binding"/>
    <property type="evidence" value="ECO:0000318"/>
    <property type="project" value="GO_Central"/>
</dbReference>
<dbReference type="PANTHER" id="PTHR12281">
    <property type="entry name" value="RP42 RELATED"/>
    <property type="match status" value="1"/>
</dbReference>
<dbReference type="EnsemblPlants" id="Pp3c16_19930V3.3">
    <property type="protein sequence ID" value="Pp3c16_19930V3.3"/>
    <property type="gene ID" value="Pp3c16_19930"/>
</dbReference>
<dbReference type="EnsemblPlants" id="Pp3c16_19930V3.5">
    <property type="protein sequence ID" value="Pp3c16_19930V3.5"/>
    <property type="gene ID" value="Pp3c16_19930"/>
</dbReference>
<dbReference type="InterPro" id="IPR042460">
    <property type="entry name" value="DCN1-like_PONY"/>
</dbReference>
<dbReference type="InterPro" id="IPR005176">
    <property type="entry name" value="PONY_dom"/>
</dbReference>
<reference evidence="5" key="3">
    <citation type="submission" date="2020-12" db="UniProtKB">
        <authorList>
            <consortium name="EnsemblPlants"/>
        </authorList>
    </citation>
    <scope>IDENTIFICATION</scope>
</reference>
<dbReference type="FunCoup" id="A9TUR1">
    <property type="interactions" value="1910"/>
</dbReference>
<dbReference type="GO" id="GO:0000151">
    <property type="term" value="C:ubiquitin ligase complex"/>
    <property type="evidence" value="ECO:0000318"/>
    <property type="project" value="GO_Central"/>
</dbReference>
<dbReference type="EnsemblPlants" id="Pp3c16_19930V3.2">
    <property type="protein sequence ID" value="Pp3c16_19930V3.2"/>
    <property type="gene ID" value="Pp3c16_19930"/>
</dbReference>
<dbReference type="EnsemblPlants" id="Pp3c16_19930V3.1">
    <property type="protein sequence ID" value="Pp3c16_19930V3.1"/>
    <property type="gene ID" value="Pp3c16_19930"/>
</dbReference>
<dbReference type="AlphaFoldDB" id="A9TUR1"/>
<dbReference type="Gene3D" id="1.10.238.200">
    <property type="entry name" value="Cullin, PONY binding domain"/>
    <property type="match status" value="1"/>
</dbReference>
<evidence type="ECO:0000313" key="6">
    <source>
        <dbReference type="Proteomes" id="UP000006727"/>
    </source>
</evidence>
<comment type="function">
    <text evidence="1">Neddylation of cullins play an essential role in the regulation of SCF-type complexes activity.</text>
</comment>
<dbReference type="EMBL" id="ABEU02000016">
    <property type="protein sequence ID" value="PNR38142.1"/>
    <property type="molecule type" value="Genomic_DNA"/>
</dbReference>
<dbReference type="Gramene" id="Pp3c16_19930V3.8">
    <property type="protein sequence ID" value="Pp3c16_19930V3.8"/>
    <property type="gene ID" value="Pp3c16_19930"/>
</dbReference>
<keyword evidence="6" id="KW-1185">Reference proteome</keyword>
<dbReference type="PANTHER" id="PTHR12281:SF31">
    <property type="entry name" value="DCN1-LIKE PROTEIN 3"/>
    <property type="match status" value="1"/>
</dbReference>
<organism evidence="4">
    <name type="scientific">Physcomitrium patens</name>
    <name type="common">Spreading-leaved earth moss</name>
    <name type="synonym">Physcomitrella patens</name>
    <dbReference type="NCBI Taxonomy" id="3218"/>
    <lineage>
        <taxon>Eukaryota</taxon>
        <taxon>Viridiplantae</taxon>
        <taxon>Streptophyta</taxon>
        <taxon>Embryophyta</taxon>
        <taxon>Bryophyta</taxon>
        <taxon>Bryophytina</taxon>
        <taxon>Bryopsida</taxon>
        <taxon>Funariidae</taxon>
        <taxon>Funariales</taxon>
        <taxon>Funariaceae</taxon>
        <taxon>Physcomitrium</taxon>
    </lineage>
</organism>
<dbReference type="Gramene" id="Pp3c16_19930V3.5">
    <property type="protein sequence ID" value="Pp3c16_19930V3.5"/>
    <property type="gene ID" value="Pp3c16_19930"/>
</dbReference>
<dbReference type="Gramene" id="Pp3c16_19930V3.3">
    <property type="protein sequence ID" value="Pp3c16_19930V3.3"/>
    <property type="gene ID" value="Pp3c16_19930"/>
</dbReference>
<accession>A9TUR1</accession>
<evidence type="ECO:0000313" key="5">
    <source>
        <dbReference type="EnsemblPlants" id="Pp3c16_19930V3.1"/>
    </source>
</evidence>
<dbReference type="EnsemblPlants" id="Pp3c16_19930V3.6">
    <property type="protein sequence ID" value="Pp3c16_19930V3.6"/>
    <property type="gene ID" value="Pp3c16_19930"/>
</dbReference>
<dbReference type="GO" id="GO:0031624">
    <property type="term" value="F:ubiquitin conjugating enzyme binding"/>
    <property type="evidence" value="ECO:0000318"/>
    <property type="project" value="GO_Central"/>
</dbReference>
<dbReference type="EnsemblPlants" id="Pp3c16_19930V3.7">
    <property type="protein sequence ID" value="Pp3c16_19930V3.7"/>
    <property type="gene ID" value="Pp3c16_19930"/>
</dbReference>
<dbReference type="Gramene" id="Pp3c16_19930V3.9">
    <property type="protein sequence ID" value="Pp3c16_19930V3.9"/>
    <property type="gene ID" value="Pp3c16_19930"/>
</dbReference>
<dbReference type="FunFam" id="1.10.238.200:FF:000006">
    <property type="entry name" value="Defective in cullin neddylation protein"/>
    <property type="match status" value="1"/>
</dbReference>
<reference evidence="4 6" key="1">
    <citation type="journal article" date="2008" name="Science">
        <title>The Physcomitrella genome reveals evolutionary insights into the conquest of land by plants.</title>
        <authorList>
            <person name="Rensing S."/>
            <person name="Lang D."/>
            <person name="Zimmer A."/>
            <person name="Terry A."/>
            <person name="Salamov A."/>
            <person name="Shapiro H."/>
            <person name="Nishiyama T."/>
            <person name="Perroud P.-F."/>
            <person name="Lindquist E."/>
            <person name="Kamisugi Y."/>
            <person name="Tanahashi T."/>
            <person name="Sakakibara K."/>
            <person name="Fujita T."/>
            <person name="Oishi K."/>
            <person name="Shin-I T."/>
            <person name="Kuroki Y."/>
            <person name="Toyoda A."/>
            <person name="Suzuki Y."/>
            <person name="Hashimoto A."/>
            <person name="Yamaguchi K."/>
            <person name="Sugano A."/>
            <person name="Kohara Y."/>
            <person name="Fujiyama A."/>
            <person name="Anterola A."/>
            <person name="Aoki S."/>
            <person name="Ashton N."/>
            <person name="Barbazuk W.B."/>
            <person name="Barker E."/>
            <person name="Bennetzen J."/>
            <person name="Bezanilla M."/>
            <person name="Blankenship R."/>
            <person name="Cho S.H."/>
            <person name="Dutcher S."/>
            <person name="Estelle M."/>
            <person name="Fawcett J.A."/>
            <person name="Gundlach H."/>
            <person name="Hanada K."/>
            <person name="Heyl A."/>
            <person name="Hicks K.A."/>
            <person name="Hugh J."/>
            <person name="Lohr M."/>
            <person name="Mayer K."/>
            <person name="Melkozernov A."/>
            <person name="Murata T."/>
            <person name="Nelson D."/>
            <person name="Pils B."/>
            <person name="Prigge M."/>
            <person name="Reiss B."/>
            <person name="Renner T."/>
            <person name="Rombauts S."/>
            <person name="Rushton P."/>
            <person name="Sanderfoot A."/>
            <person name="Schween G."/>
            <person name="Shiu S.-H."/>
            <person name="Stueber K."/>
            <person name="Theodoulou F.L."/>
            <person name="Tu H."/>
            <person name="Van de Peer Y."/>
            <person name="Verrier P.J."/>
            <person name="Waters E."/>
            <person name="Wood A."/>
            <person name="Yang L."/>
            <person name="Cove D."/>
            <person name="Cuming A."/>
            <person name="Hasebe M."/>
            <person name="Lucas S."/>
            <person name="Mishler D.B."/>
            <person name="Reski R."/>
            <person name="Grigoriev I."/>
            <person name="Quatrano R.S."/>
            <person name="Boore J.L."/>
        </authorList>
    </citation>
    <scope>NUCLEOTIDE SEQUENCE [LARGE SCALE GENOMIC DNA]</scope>
    <source>
        <strain evidence="5 6">cv. Gransden 2004</strain>
    </source>
</reference>
<protein>
    <recommendedName>
        <fullName evidence="1">Defective in cullin neddylation protein</fullName>
    </recommendedName>
</protein>
<dbReference type="RefSeq" id="XP_073395961.1">
    <property type="nucleotide sequence ID" value="XM_073539860.1"/>
</dbReference>
<dbReference type="HOGENOM" id="CLU_730348_0_0_1"/>
<dbReference type="GO" id="GO:0045116">
    <property type="term" value="P:protein neddylation"/>
    <property type="evidence" value="ECO:0000318"/>
    <property type="project" value="GO_Central"/>
</dbReference>
<name>A9TUR1_PHYPA</name>
<dbReference type="Gramene" id="Pp3c16_19930V3.2">
    <property type="protein sequence ID" value="Pp3c16_19930V3.2"/>
    <property type="gene ID" value="Pp3c16_19930"/>
</dbReference>
<dbReference type="PROSITE" id="PS51229">
    <property type="entry name" value="DCUN1"/>
    <property type="match status" value="1"/>
</dbReference>
<dbReference type="Gramene" id="Pp3c16_19930V3.7">
    <property type="protein sequence ID" value="Pp3c16_19930V3.7"/>
    <property type="gene ID" value="Pp3c16_19930"/>
</dbReference>
<dbReference type="Gramene" id="Pp3c16_19930V3.1">
    <property type="protein sequence ID" value="Pp3c16_19930V3.1"/>
    <property type="gene ID" value="Pp3c16_19930"/>
</dbReference>
<evidence type="ECO:0000313" key="4">
    <source>
        <dbReference type="EMBL" id="PNR38142.1"/>
    </source>
</evidence>
<dbReference type="GO" id="GO:0032182">
    <property type="term" value="F:ubiquitin-like protein binding"/>
    <property type="evidence" value="ECO:0000318"/>
    <property type="project" value="GO_Central"/>
</dbReference>
<feature type="region of interest" description="Disordered" evidence="2">
    <location>
        <begin position="258"/>
        <end position="285"/>
    </location>
</feature>
<dbReference type="EnsemblPlants" id="Pp3c16_19930V3.8">
    <property type="protein sequence ID" value="Pp3c16_19930V3.8"/>
    <property type="gene ID" value="Pp3c16_19930"/>
</dbReference>
<dbReference type="InterPro" id="IPR014764">
    <property type="entry name" value="DCN-prot"/>
</dbReference>
<evidence type="ECO:0000259" key="3">
    <source>
        <dbReference type="PROSITE" id="PS51229"/>
    </source>
</evidence>
<sequence length="376" mass="42178">MSTLPVTRSLGRGDGDMRMIEIYLEYADTVTAHQEPSKMKSRLLALSSYAESQCLTGQAALDGLRSLCLHLQAKLLDARNFSVFYRFVFFMCRDPGQKNISVSTAIAGWRLALTGRFRLLDQWCAFVQVHQRHAVSEDTWRQVLEFSRSVHEDLSNYDVEGAWPVLVDEFVENMYRKNACSRCRKNTHCVCDCGVDPMPLNTDDSLESSLNCRTSTLPGMAAQAGSKRRLKDPREEAAQAESVNCLSQQLARIPSSVITKRMRTSENATSEVSDPMEGADGEEGRGVWHQRDRANITNQFARGLFTCQDLPSHSSRNGYDVLLSATWQQCPSQGSIDNRRWSQLNLSSSFQKAEITTACGGYPAFLSPQQDLLLHQ</sequence>
<dbReference type="EnsemblPlants" id="Pp3c16_19930V3.4">
    <property type="protein sequence ID" value="Pp3c16_19930V3.4"/>
    <property type="gene ID" value="Pp3c16_19930"/>
</dbReference>
<dbReference type="OrthoDB" id="286637at2759"/>
<dbReference type="GeneID" id="112292967"/>
<dbReference type="Gramene" id="Pp3c16_19930V3.6">
    <property type="protein sequence ID" value="Pp3c16_19930V3.6"/>
    <property type="gene ID" value="Pp3c16_19930"/>
</dbReference>
<proteinExistence type="predicted"/>
<dbReference type="Proteomes" id="UP000006727">
    <property type="component" value="Chromosome 16"/>
</dbReference>
<dbReference type="EnsemblPlants" id="Pp3c16_19930V3.9">
    <property type="protein sequence ID" value="Pp3c16_19930V3.9"/>
    <property type="gene ID" value="Pp3c16_19930"/>
</dbReference>
<dbReference type="PaxDb" id="3218-PP1S327_54V6.1"/>
<gene>
    <name evidence="5" type="primary">LOC112292967</name>
    <name evidence="4" type="ORF">PHYPA_021253</name>
</gene>
<dbReference type="Pfam" id="PF03556">
    <property type="entry name" value="Cullin_binding"/>
    <property type="match status" value="1"/>
</dbReference>
<evidence type="ECO:0000256" key="1">
    <source>
        <dbReference type="RuleBase" id="RU410713"/>
    </source>
</evidence>
<feature type="domain" description="DCUN1" evidence="3">
    <location>
        <begin position="1"/>
        <end position="175"/>
    </location>
</feature>
<dbReference type="Gramene" id="Pp3c16_19930V3.4">
    <property type="protein sequence ID" value="Pp3c16_19930V3.4"/>
    <property type="gene ID" value="Pp3c16_19930"/>
</dbReference>
<reference evidence="4 6" key="2">
    <citation type="journal article" date="2018" name="Plant J.">
        <title>The Physcomitrella patens chromosome-scale assembly reveals moss genome structure and evolution.</title>
        <authorList>
            <person name="Lang D."/>
            <person name="Ullrich K.K."/>
            <person name="Murat F."/>
            <person name="Fuchs J."/>
            <person name="Jenkins J."/>
            <person name="Haas F.B."/>
            <person name="Piednoel M."/>
            <person name="Gundlach H."/>
            <person name="Van Bel M."/>
            <person name="Meyberg R."/>
            <person name="Vives C."/>
            <person name="Morata J."/>
            <person name="Symeonidi A."/>
            <person name="Hiss M."/>
            <person name="Muchero W."/>
            <person name="Kamisugi Y."/>
            <person name="Saleh O."/>
            <person name="Blanc G."/>
            <person name="Decker E.L."/>
            <person name="van Gessel N."/>
            <person name="Grimwood J."/>
            <person name="Hayes R.D."/>
            <person name="Graham S.W."/>
            <person name="Gunter L.E."/>
            <person name="McDaniel S.F."/>
            <person name="Hoernstein S.N.W."/>
            <person name="Larsson A."/>
            <person name="Li F.W."/>
            <person name="Perroud P.F."/>
            <person name="Phillips J."/>
            <person name="Ranjan P."/>
            <person name="Rokshar D.S."/>
            <person name="Rothfels C.J."/>
            <person name="Schneider L."/>
            <person name="Shu S."/>
            <person name="Stevenson D.W."/>
            <person name="Thummler F."/>
            <person name="Tillich M."/>
            <person name="Villarreal Aguilar J.C."/>
            <person name="Widiez T."/>
            <person name="Wong G.K."/>
            <person name="Wymore A."/>
            <person name="Zhang Y."/>
            <person name="Zimmer A.D."/>
            <person name="Quatrano R.S."/>
            <person name="Mayer K.F.X."/>
            <person name="Goodstein D."/>
            <person name="Casacuberta J.M."/>
            <person name="Vandepoele K."/>
            <person name="Reski R."/>
            <person name="Cuming A.C."/>
            <person name="Tuskan G.A."/>
            <person name="Maumus F."/>
            <person name="Salse J."/>
            <person name="Schmutz J."/>
            <person name="Rensing S.A."/>
        </authorList>
    </citation>
    <scope>NUCLEOTIDE SEQUENCE [LARGE SCALE GENOMIC DNA]</scope>
    <source>
        <strain evidence="5 6">cv. Gransden 2004</strain>
    </source>
</reference>